<dbReference type="GO" id="GO:0046983">
    <property type="term" value="F:protein dimerization activity"/>
    <property type="evidence" value="ECO:0007669"/>
    <property type="project" value="InterPro"/>
</dbReference>
<evidence type="ECO:0000313" key="2">
    <source>
        <dbReference type="EMBL" id="RWS18670.1"/>
    </source>
</evidence>
<dbReference type="Gene3D" id="4.10.280.10">
    <property type="entry name" value="Helix-loop-helix DNA-binding domain"/>
    <property type="match status" value="1"/>
</dbReference>
<organism evidence="2 3">
    <name type="scientific">Leptotrombidium deliense</name>
    <dbReference type="NCBI Taxonomy" id="299467"/>
    <lineage>
        <taxon>Eukaryota</taxon>
        <taxon>Metazoa</taxon>
        <taxon>Ecdysozoa</taxon>
        <taxon>Arthropoda</taxon>
        <taxon>Chelicerata</taxon>
        <taxon>Arachnida</taxon>
        <taxon>Acari</taxon>
        <taxon>Acariformes</taxon>
        <taxon>Trombidiformes</taxon>
        <taxon>Prostigmata</taxon>
        <taxon>Anystina</taxon>
        <taxon>Parasitengona</taxon>
        <taxon>Trombiculoidea</taxon>
        <taxon>Trombiculidae</taxon>
        <taxon>Leptotrombidium</taxon>
    </lineage>
</organism>
<dbReference type="STRING" id="299467.A0A443RTT3"/>
<dbReference type="GO" id="GO:0070888">
    <property type="term" value="F:E-box binding"/>
    <property type="evidence" value="ECO:0007669"/>
    <property type="project" value="TreeGrafter"/>
</dbReference>
<dbReference type="Pfam" id="PF00010">
    <property type="entry name" value="HLH"/>
    <property type="match status" value="1"/>
</dbReference>
<evidence type="ECO:0000259" key="1">
    <source>
        <dbReference type="PROSITE" id="PS50888"/>
    </source>
</evidence>
<protein>
    <submittedName>
        <fullName evidence="2">Neurogenic differentiation factor 1-like protein</fullName>
    </submittedName>
</protein>
<gene>
    <name evidence="2" type="ORF">B4U80_01874</name>
</gene>
<dbReference type="EMBL" id="NCKV01036140">
    <property type="protein sequence ID" value="RWS18670.1"/>
    <property type="molecule type" value="Genomic_DNA"/>
</dbReference>
<keyword evidence="3" id="KW-1185">Reference proteome</keyword>
<dbReference type="InterPro" id="IPR036638">
    <property type="entry name" value="HLH_DNA-bd_sf"/>
</dbReference>
<dbReference type="VEuPathDB" id="VectorBase:LDEU013370"/>
<dbReference type="GO" id="GO:0045944">
    <property type="term" value="P:positive regulation of transcription by RNA polymerase II"/>
    <property type="evidence" value="ECO:0007669"/>
    <property type="project" value="TreeGrafter"/>
</dbReference>
<evidence type="ECO:0000313" key="3">
    <source>
        <dbReference type="Proteomes" id="UP000288716"/>
    </source>
</evidence>
<dbReference type="PANTHER" id="PTHR19290">
    <property type="entry name" value="BASIC HELIX-LOOP-HELIX PROTEIN NEUROGENIN-RELATED"/>
    <property type="match status" value="1"/>
</dbReference>
<sequence>MESRKCTLKRLKANARERRRMNCLNGAMDKLRESLPISFNNNDLCKKQLSKIDTLRFAKNYIIVLTEMLNDDSEMNVILFTKFLTHGLSDTTIRLIADQFDVEMRTLAKRDLNSDFLIENYTQIAEYLYKQQTKVNEN</sequence>
<dbReference type="GO" id="GO:0061564">
    <property type="term" value="P:axon development"/>
    <property type="evidence" value="ECO:0007669"/>
    <property type="project" value="TreeGrafter"/>
</dbReference>
<accession>A0A443RTT3</accession>
<dbReference type="InterPro" id="IPR011598">
    <property type="entry name" value="bHLH_dom"/>
</dbReference>
<dbReference type="OrthoDB" id="10039134at2759"/>
<feature type="domain" description="BHLH" evidence="1">
    <location>
        <begin position="8"/>
        <end position="65"/>
    </location>
</feature>
<dbReference type="SUPFAM" id="SSF47459">
    <property type="entry name" value="HLH, helix-loop-helix DNA-binding domain"/>
    <property type="match status" value="1"/>
</dbReference>
<dbReference type="SMART" id="SM00353">
    <property type="entry name" value="HLH"/>
    <property type="match status" value="1"/>
</dbReference>
<dbReference type="PANTHER" id="PTHR19290:SF134">
    <property type="entry name" value="NEUROGENIC DIFFERENTIATION FACTOR 1"/>
    <property type="match status" value="1"/>
</dbReference>
<dbReference type="GO" id="GO:0005634">
    <property type="term" value="C:nucleus"/>
    <property type="evidence" value="ECO:0007669"/>
    <property type="project" value="TreeGrafter"/>
</dbReference>
<comment type="caution">
    <text evidence="2">The sequence shown here is derived from an EMBL/GenBank/DDBJ whole genome shotgun (WGS) entry which is preliminary data.</text>
</comment>
<dbReference type="InterPro" id="IPR050359">
    <property type="entry name" value="bHLH_transcription_factors"/>
</dbReference>
<dbReference type="AlphaFoldDB" id="A0A443RTT3"/>
<name>A0A443RTT3_9ACAR</name>
<dbReference type="GO" id="GO:0007423">
    <property type="term" value="P:sensory organ development"/>
    <property type="evidence" value="ECO:0007669"/>
    <property type="project" value="TreeGrafter"/>
</dbReference>
<dbReference type="GO" id="GO:0000981">
    <property type="term" value="F:DNA-binding transcription factor activity, RNA polymerase II-specific"/>
    <property type="evidence" value="ECO:0007669"/>
    <property type="project" value="TreeGrafter"/>
</dbReference>
<dbReference type="Proteomes" id="UP000288716">
    <property type="component" value="Unassembled WGS sequence"/>
</dbReference>
<proteinExistence type="predicted"/>
<reference evidence="2 3" key="1">
    <citation type="journal article" date="2018" name="Gigascience">
        <title>Genomes of trombidid mites reveal novel predicted allergens and laterally-transferred genes associated with secondary metabolism.</title>
        <authorList>
            <person name="Dong X."/>
            <person name="Chaisiri K."/>
            <person name="Xia D."/>
            <person name="Armstrong S.D."/>
            <person name="Fang Y."/>
            <person name="Donnelly M.J."/>
            <person name="Kadowaki T."/>
            <person name="McGarry J.W."/>
            <person name="Darby A.C."/>
            <person name="Makepeace B.L."/>
        </authorList>
    </citation>
    <scope>NUCLEOTIDE SEQUENCE [LARGE SCALE GENOMIC DNA]</scope>
    <source>
        <strain evidence="2">UoL-UT</strain>
    </source>
</reference>
<dbReference type="PROSITE" id="PS50888">
    <property type="entry name" value="BHLH"/>
    <property type="match status" value="1"/>
</dbReference>